<keyword evidence="8" id="KW-1133">Transmembrane helix</keyword>
<dbReference type="EMBL" id="CM035436">
    <property type="protein sequence ID" value="KAH7288367.1"/>
    <property type="molecule type" value="Genomic_DNA"/>
</dbReference>
<dbReference type="PANTHER" id="PTHR34559:SF1">
    <property type="entry name" value="OS06G0175900 PROTEIN"/>
    <property type="match status" value="1"/>
</dbReference>
<sequence length="72" mass="8530">MGKVPVRLKEVVYTLSPNHLNVMSGLWKDIPGKMREKFQSSWQNALYLITPGVAVYWYVEDFKEKEKQAHRY</sequence>
<evidence type="ECO:0000256" key="8">
    <source>
        <dbReference type="ARBA" id="ARBA00022989"/>
    </source>
</evidence>
<dbReference type="GO" id="GO:0005743">
    <property type="term" value="C:mitochondrial inner membrane"/>
    <property type="evidence" value="ECO:0007669"/>
    <property type="project" value="UniProtKB-SubCell"/>
</dbReference>
<dbReference type="GO" id="GO:0045275">
    <property type="term" value="C:respiratory chain complex III"/>
    <property type="evidence" value="ECO:0007669"/>
    <property type="project" value="InterPro"/>
</dbReference>
<evidence type="ECO:0000256" key="3">
    <source>
        <dbReference type="ARBA" id="ARBA00022448"/>
    </source>
</evidence>
<protein>
    <recommendedName>
        <fullName evidence="13">Cytochrome b-c1 complex subunit 8</fullName>
    </recommendedName>
</protein>
<name>A0A8T2QWZ0_CERRI</name>
<comment type="subcellular location">
    <subcellularLocation>
        <location evidence="1">Mitochondrion inner membrane</location>
        <topology evidence="1">Single-pass membrane protein</topology>
    </subcellularLocation>
</comment>
<dbReference type="Pfam" id="PF10890">
    <property type="entry name" value="Cyt_b-c1_8"/>
    <property type="match status" value="1"/>
</dbReference>
<accession>A0A8T2QWZ0</accession>
<dbReference type="AlphaFoldDB" id="A0A8T2QWZ0"/>
<proteinExistence type="inferred from homology"/>
<dbReference type="PANTHER" id="PTHR34559">
    <property type="entry name" value="CYTOCHROME B-C1 COMPLEX SUBUNIT 8"/>
    <property type="match status" value="1"/>
</dbReference>
<keyword evidence="7" id="KW-0249">Electron transport</keyword>
<evidence type="ECO:0000256" key="9">
    <source>
        <dbReference type="ARBA" id="ARBA00023128"/>
    </source>
</evidence>
<evidence type="ECO:0000256" key="6">
    <source>
        <dbReference type="ARBA" id="ARBA00022792"/>
    </source>
</evidence>
<dbReference type="Proteomes" id="UP000825935">
    <property type="component" value="Chromosome 31"/>
</dbReference>
<evidence type="ECO:0000313" key="11">
    <source>
        <dbReference type="EMBL" id="KAH7288367.1"/>
    </source>
</evidence>
<dbReference type="Gene3D" id="1.20.5.210">
    <property type="entry name" value="Cytochrome b-c1 complex subunit 8"/>
    <property type="match status" value="1"/>
</dbReference>
<evidence type="ECO:0000313" key="12">
    <source>
        <dbReference type="Proteomes" id="UP000825935"/>
    </source>
</evidence>
<reference evidence="11" key="1">
    <citation type="submission" date="2021-08" db="EMBL/GenBank/DDBJ databases">
        <title>WGS assembly of Ceratopteris richardii.</title>
        <authorList>
            <person name="Marchant D.B."/>
            <person name="Chen G."/>
            <person name="Jenkins J."/>
            <person name="Shu S."/>
            <person name="Leebens-Mack J."/>
            <person name="Grimwood J."/>
            <person name="Schmutz J."/>
            <person name="Soltis P."/>
            <person name="Soltis D."/>
            <person name="Chen Z.-H."/>
        </authorList>
    </citation>
    <scope>NUCLEOTIDE SEQUENCE</scope>
    <source>
        <strain evidence="11">Whitten #5841</strain>
        <tissue evidence="11">Leaf</tissue>
    </source>
</reference>
<comment type="similarity">
    <text evidence="2">Belongs to the UQCRQ/QCR8 family.</text>
</comment>
<dbReference type="InterPro" id="IPR036642">
    <property type="entry name" value="Cyt_bc1_su8_sf"/>
</dbReference>
<comment type="caution">
    <text evidence="11">The sequence shown here is derived from an EMBL/GenBank/DDBJ whole genome shotgun (WGS) entry which is preliminary data.</text>
</comment>
<keyword evidence="6" id="KW-0999">Mitochondrion inner membrane</keyword>
<dbReference type="InterPro" id="IPR020101">
    <property type="entry name" value="Cyt_b-c1_8-plants"/>
</dbReference>
<keyword evidence="12" id="KW-1185">Reference proteome</keyword>
<dbReference type="GO" id="GO:0006122">
    <property type="term" value="P:mitochondrial electron transport, ubiquinol to cytochrome c"/>
    <property type="evidence" value="ECO:0007669"/>
    <property type="project" value="InterPro"/>
</dbReference>
<keyword evidence="10" id="KW-0472">Membrane</keyword>
<organism evidence="11 12">
    <name type="scientific">Ceratopteris richardii</name>
    <name type="common">Triangle waterfern</name>
    <dbReference type="NCBI Taxonomy" id="49495"/>
    <lineage>
        <taxon>Eukaryota</taxon>
        <taxon>Viridiplantae</taxon>
        <taxon>Streptophyta</taxon>
        <taxon>Embryophyta</taxon>
        <taxon>Tracheophyta</taxon>
        <taxon>Polypodiopsida</taxon>
        <taxon>Polypodiidae</taxon>
        <taxon>Polypodiales</taxon>
        <taxon>Pteridineae</taxon>
        <taxon>Pteridaceae</taxon>
        <taxon>Parkerioideae</taxon>
        <taxon>Ceratopteris</taxon>
    </lineage>
</organism>
<keyword evidence="5" id="KW-0812">Transmembrane</keyword>
<keyword evidence="3" id="KW-0813">Transport</keyword>
<evidence type="ECO:0000256" key="7">
    <source>
        <dbReference type="ARBA" id="ARBA00022982"/>
    </source>
</evidence>
<keyword evidence="9" id="KW-0496">Mitochondrion</keyword>
<evidence type="ECO:0000256" key="1">
    <source>
        <dbReference type="ARBA" id="ARBA00004434"/>
    </source>
</evidence>
<evidence type="ECO:0000256" key="5">
    <source>
        <dbReference type="ARBA" id="ARBA00022692"/>
    </source>
</evidence>
<dbReference type="OMA" id="TYWYAQY"/>
<evidence type="ECO:0000256" key="10">
    <source>
        <dbReference type="ARBA" id="ARBA00023136"/>
    </source>
</evidence>
<dbReference type="OrthoDB" id="1841852at2759"/>
<evidence type="ECO:0000256" key="2">
    <source>
        <dbReference type="ARBA" id="ARBA00007668"/>
    </source>
</evidence>
<keyword evidence="4" id="KW-0679">Respiratory chain</keyword>
<evidence type="ECO:0000256" key="4">
    <source>
        <dbReference type="ARBA" id="ARBA00022660"/>
    </source>
</evidence>
<gene>
    <name evidence="11" type="ORF">KP509_31G023800</name>
</gene>
<evidence type="ECO:0008006" key="13">
    <source>
        <dbReference type="Google" id="ProtNLM"/>
    </source>
</evidence>